<dbReference type="EMBL" id="CP002116">
    <property type="protein sequence ID" value="ADK81127.1"/>
    <property type="molecule type" value="Genomic_DNA"/>
</dbReference>
<sequence>MGQALTEKENELYKRIDEVTHYIWDPIGVNGCPGARDEYYSYLPKIFELAQKENSESEIAEYLNYVQSERMGLKSDIKRCKEIASIIIDWSENLGILGS</sequence>
<dbReference type="HOGENOM" id="CLU_179214_0_0_12"/>
<dbReference type="RefSeq" id="WP_013254591.1">
    <property type="nucleotide sequence ID" value="NC_014364.1"/>
</dbReference>
<dbReference type="KEGG" id="ssm:Spirs_2005"/>
<gene>
    <name evidence="1" type="ordered locus">Spirs_2005</name>
</gene>
<dbReference type="eggNOG" id="ENOG5033BTC">
    <property type="taxonomic scope" value="Bacteria"/>
</dbReference>
<accession>E1R1I6</accession>
<reference evidence="1 2" key="1">
    <citation type="journal article" date="2010" name="Stand. Genomic Sci.">
        <title>Complete genome sequence of Spirochaeta smaragdinae type strain (SEBR 4228).</title>
        <authorList>
            <person name="Mavromatis K."/>
            <person name="Yasawong M."/>
            <person name="Chertkov O."/>
            <person name="Lapidus A."/>
            <person name="Lucas S."/>
            <person name="Nolan M."/>
            <person name="Del Rio T.G."/>
            <person name="Tice H."/>
            <person name="Cheng J.F."/>
            <person name="Pitluck S."/>
            <person name="Liolios K."/>
            <person name="Ivanova N."/>
            <person name="Tapia R."/>
            <person name="Han C."/>
            <person name="Bruce D."/>
            <person name="Goodwin L."/>
            <person name="Pati A."/>
            <person name="Chen A."/>
            <person name="Palaniappan K."/>
            <person name="Land M."/>
            <person name="Hauser L."/>
            <person name="Chang Y.J."/>
            <person name="Jeffries C.D."/>
            <person name="Detter J.C."/>
            <person name="Rohde M."/>
            <person name="Brambilla E."/>
            <person name="Spring S."/>
            <person name="Goker M."/>
            <person name="Sikorski J."/>
            <person name="Woyke T."/>
            <person name="Bristow J."/>
            <person name="Eisen J.A."/>
            <person name="Markowitz V."/>
            <person name="Hugenholtz P."/>
            <person name="Klenk H.P."/>
            <person name="Kyrpides N.C."/>
        </authorList>
    </citation>
    <scope>NUCLEOTIDE SEQUENCE [LARGE SCALE GENOMIC DNA]</scope>
    <source>
        <strain evidence="2">DSM 11293 / JCM 15392 / SEBR 4228</strain>
    </source>
</reference>
<proteinExistence type="predicted"/>
<keyword evidence="2" id="KW-1185">Reference proteome</keyword>
<dbReference type="Gene3D" id="1.10.340.20">
    <property type="entry name" value="Apc36109-like domain"/>
    <property type="match status" value="1"/>
</dbReference>
<protein>
    <submittedName>
        <fullName evidence="1">Uncharacterized protein</fullName>
    </submittedName>
</protein>
<name>E1R1I6_SEDSS</name>
<evidence type="ECO:0000313" key="2">
    <source>
        <dbReference type="Proteomes" id="UP000002318"/>
    </source>
</evidence>
<dbReference type="Proteomes" id="UP000002318">
    <property type="component" value="Chromosome"/>
</dbReference>
<organism evidence="1 2">
    <name type="scientific">Sediminispirochaeta smaragdinae (strain DSM 11293 / JCM 15392 / SEBR 4228)</name>
    <name type="common">Spirochaeta smaragdinae</name>
    <dbReference type="NCBI Taxonomy" id="573413"/>
    <lineage>
        <taxon>Bacteria</taxon>
        <taxon>Pseudomonadati</taxon>
        <taxon>Spirochaetota</taxon>
        <taxon>Spirochaetia</taxon>
        <taxon>Spirochaetales</taxon>
        <taxon>Spirochaetaceae</taxon>
        <taxon>Sediminispirochaeta</taxon>
    </lineage>
</organism>
<dbReference type="OrthoDB" id="773332at2"/>
<dbReference type="InterPro" id="IPR023162">
    <property type="entry name" value="Apc36109-like_dom_sf"/>
</dbReference>
<evidence type="ECO:0000313" key="1">
    <source>
        <dbReference type="EMBL" id="ADK81127.1"/>
    </source>
</evidence>
<dbReference type="AlphaFoldDB" id="E1R1I6"/>
<dbReference type="STRING" id="573413.Spirs_2005"/>